<name>A0A162EZ74_9BACI</name>
<feature type="transmembrane region" description="Helical" evidence="1">
    <location>
        <begin position="185"/>
        <end position="206"/>
    </location>
</feature>
<keyword evidence="1" id="KW-0472">Membrane</keyword>
<dbReference type="RefSeq" id="WP_061947599.1">
    <property type="nucleotide sequence ID" value="NZ_LTAO01000003.1"/>
</dbReference>
<feature type="transmembrane region" description="Helical" evidence="1">
    <location>
        <begin position="156"/>
        <end position="178"/>
    </location>
</feature>
<dbReference type="InterPro" id="IPR002798">
    <property type="entry name" value="SpoIIM-like"/>
</dbReference>
<dbReference type="OrthoDB" id="9800053at2"/>
<accession>A0A162EZ74</accession>
<reference evidence="2" key="1">
    <citation type="submission" date="2016-02" db="EMBL/GenBank/DDBJ databases">
        <title>Genome sequence of Bacillus trypoxylicola KCTC 13244(T).</title>
        <authorList>
            <person name="Jeong H."/>
            <person name="Park S.-H."/>
            <person name="Choi S.-K."/>
        </authorList>
    </citation>
    <scope>NUCLEOTIDE SEQUENCE [LARGE SCALE GENOMIC DNA]</scope>
    <source>
        <strain evidence="2">KCTC 13244</strain>
    </source>
</reference>
<dbReference type="EMBL" id="LTAO01000003">
    <property type="protein sequence ID" value="KYG34091.1"/>
    <property type="molecule type" value="Genomic_DNA"/>
</dbReference>
<evidence type="ECO:0000313" key="3">
    <source>
        <dbReference type="Proteomes" id="UP000075806"/>
    </source>
</evidence>
<dbReference type="Pfam" id="PF01944">
    <property type="entry name" value="SpoIIM"/>
    <property type="match status" value="1"/>
</dbReference>
<gene>
    <name evidence="2" type="ORF">AZF04_14770</name>
</gene>
<feature type="transmembrane region" description="Helical" evidence="1">
    <location>
        <begin position="265"/>
        <end position="283"/>
    </location>
</feature>
<dbReference type="AlphaFoldDB" id="A0A162EZ74"/>
<keyword evidence="3" id="KW-1185">Reference proteome</keyword>
<dbReference type="PANTHER" id="PTHR35337">
    <property type="entry name" value="SLR1478 PROTEIN"/>
    <property type="match status" value="1"/>
</dbReference>
<evidence type="ECO:0008006" key="4">
    <source>
        <dbReference type="Google" id="ProtNLM"/>
    </source>
</evidence>
<dbReference type="PANTHER" id="PTHR35337:SF1">
    <property type="entry name" value="SLR1478 PROTEIN"/>
    <property type="match status" value="1"/>
</dbReference>
<keyword evidence="1" id="KW-0812">Transmembrane</keyword>
<dbReference type="Proteomes" id="UP000075806">
    <property type="component" value="Unassembled WGS sequence"/>
</dbReference>
<proteinExistence type="predicted"/>
<feature type="transmembrane region" description="Helical" evidence="1">
    <location>
        <begin position="226"/>
        <end position="244"/>
    </location>
</feature>
<evidence type="ECO:0000256" key="1">
    <source>
        <dbReference type="SAM" id="Phobius"/>
    </source>
</evidence>
<sequence length="330" mass="37116">MNLKQFMKQNRESWNKLELLISAMQKRKSKITANEIDQFQRLYQKAAQNLSYSQTYFQDSELTFYLNGLVTKAHNTLYKDQVTSWKQIRDFFSTKFIQLLTEQWKMVLIAMILFIIGGIGGFVVVASDPLLLYSILPADIANGVSPEHLGSSDGEVNASLMSTTIMINNIQVAFLAFAGGVTFGLLTVYLLIYNGIIIGALYAVFWQHSMSYEFWAYIMPHGVIELAAIFIAGGAGLLMGYKLFVPGTFSRVYQLKKYSKRSVQLLLGTLPLFVIAGFIEGFITPSTLSLEMKYSVAILTLFALIFYIIVGKLLLLKRENASPNLHLNQS</sequence>
<feature type="transmembrane region" description="Helical" evidence="1">
    <location>
        <begin position="107"/>
        <end position="136"/>
    </location>
</feature>
<protein>
    <recommendedName>
        <fullName evidence="4">Stage II sporulation protein M</fullName>
    </recommendedName>
</protein>
<evidence type="ECO:0000313" key="2">
    <source>
        <dbReference type="EMBL" id="KYG34091.1"/>
    </source>
</evidence>
<dbReference type="STRING" id="519424.AZF04_14770"/>
<organism evidence="2 3">
    <name type="scientific">Alkalihalobacillus trypoxylicola</name>
    <dbReference type="NCBI Taxonomy" id="519424"/>
    <lineage>
        <taxon>Bacteria</taxon>
        <taxon>Bacillati</taxon>
        <taxon>Bacillota</taxon>
        <taxon>Bacilli</taxon>
        <taxon>Bacillales</taxon>
        <taxon>Bacillaceae</taxon>
        <taxon>Alkalihalobacillus</taxon>
    </lineage>
</organism>
<comment type="caution">
    <text evidence="2">The sequence shown here is derived from an EMBL/GenBank/DDBJ whole genome shotgun (WGS) entry which is preliminary data.</text>
</comment>
<keyword evidence="1" id="KW-1133">Transmembrane helix</keyword>
<feature type="transmembrane region" description="Helical" evidence="1">
    <location>
        <begin position="295"/>
        <end position="315"/>
    </location>
</feature>